<dbReference type="Gene3D" id="1.10.260.40">
    <property type="entry name" value="lambda repressor-like DNA-binding domains"/>
    <property type="match status" value="1"/>
</dbReference>
<dbReference type="SUPFAM" id="SSF47413">
    <property type="entry name" value="lambda repressor-like DNA-binding domains"/>
    <property type="match status" value="1"/>
</dbReference>
<evidence type="ECO:0000313" key="2">
    <source>
        <dbReference type="EMBL" id="MCF8716490.1"/>
    </source>
</evidence>
<reference evidence="2 3" key="1">
    <citation type="submission" date="2021-01" db="EMBL/GenBank/DDBJ databases">
        <title>Genome sequencing of Joostella atrarenae M1-2 (= KCTC 23194).</title>
        <authorList>
            <person name="Zakaria M.R."/>
            <person name="Lam M.Q."/>
            <person name="Chong C.S."/>
        </authorList>
    </citation>
    <scope>NUCLEOTIDE SEQUENCE [LARGE SCALE GENOMIC DNA]</scope>
    <source>
        <strain evidence="2 3">M1-2</strain>
    </source>
</reference>
<dbReference type="Proteomes" id="UP000829517">
    <property type="component" value="Unassembled WGS sequence"/>
</dbReference>
<name>A0ABS9J7V2_9FLAO</name>
<dbReference type="InterPro" id="IPR001387">
    <property type="entry name" value="Cro/C1-type_HTH"/>
</dbReference>
<dbReference type="PROSITE" id="PS50943">
    <property type="entry name" value="HTH_CROC1"/>
    <property type="match status" value="1"/>
</dbReference>
<evidence type="ECO:0000313" key="3">
    <source>
        <dbReference type="Proteomes" id="UP000829517"/>
    </source>
</evidence>
<comment type="caution">
    <text evidence="2">The sequence shown here is derived from an EMBL/GenBank/DDBJ whole genome shotgun (WGS) entry which is preliminary data.</text>
</comment>
<dbReference type="InterPro" id="IPR010982">
    <property type="entry name" value="Lambda_DNA-bd_dom_sf"/>
</dbReference>
<sequence length="108" mass="12104">MKLIAYVEKALQENIKIRIAISLKTLLQKSKLLTKEQKDFVGDSHNTIALNAGIRKATVTDIFNAKSSPNSTTLILIVEAMGHKLSDFSKIYDSLKDSEIHDFRKAKT</sequence>
<dbReference type="EMBL" id="JAETXX010000028">
    <property type="protein sequence ID" value="MCF8716490.1"/>
    <property type="molecule type" value="Genomic_DNA"/>
</dbReference>
<organism evidence="2 3">
    <name type="scientific">Joostella atrarenae</name>
    <dbReference type="NCBI Taxonomy" id="679257"/>
    <lineage>
        <taxon>Bacteria</taxon>
        <taxon>Pseudomonadati</taxon>
        <taxon>Bacteroidota</taxon>
        <taxon>Flavobacteriia</taxon>
        <taxon>Flavobacteriales</taxon>
        <taxon>Flavobacteriaceae</taxon>
        <taxon>Joostella</taxon>
    </lineage>
</organism>
<dbReference type="RefSeq" id="WP_236961045.1">
    <property type="nucleotide sequence ID" value="NZ_JAETXX010000028.1"/>
</dbReference>
<proteinExistence type="predicted"/>
<accession>A0ABS9J7V2</accession>
<feature type="domain" description="HTH cro/C1-type" evidence="1">
    <location>
        <begin position="52"/>
        <end position="88"/>
    </location>
</feature>
<protein>
    <recommendedName>
        <fullName evidence="1">HTH cro/C1-type domain-containing protein</fullName>
    </recommendedName>
</protein>
<gene>
    <name evidence="2" type="ORF">JM658_16835</name>
</gene>
<evidence type="ECO:0000259" key="1">
    <source>
        <dbReference type="PROSITE" id="PS50943"/>
    </source>
</evidence>
<keyword evidence="3" id="KW-1185">Reference proteome</keyword>